<evidence type="ECO:0000256" key="1">
    <source>
        <dbReference type="SAM" id="MobiDB-lite"/>
    </source>
</evidence>
<protein>
    <submittedName>
        <fullName evidence="2">Uncharacterized protein</fullName>
    </submittedName>
</protein>
<gene>
    <name evidence="2" type="ORF">NCTC10343_01270</name>
</gene>
<dbReference type="EMBL" id="UGSC01000001">
    <property type="protein sequence ID" value="SUA67383.1"/>
    <property type="molecule type" value="Genomic_DNA"/>
</dbReference>
<name>A0A378XTR5_PAEPO</name>
<dbReference type="GeneID" id="93350067"/>
<organism evidence="2 3">
    <name type="scientific">Paenibacillus polymyxa</name>
    <name type="common">Bacillus polymyxa</name>
    <dbReference type="NCBI Taxonomy" id="1406"/>
    <lineage>
        <taxon>Bacteria</taxon>
        <taxon>Bacillati</taxon>
        <taxon>Bacillota</taxon>
        <taxon>Bacilli</taxon>
        <taxon>Bacillales</taxon>
        <taxon>Paenibacillaceae</taxon>
        <taxon>Paenibacillus</taxon>
    </lineage>
</organism>
<sequence>MFEHPTEKCPYCSCECHADWVDTGFGHMGAYVQCGPYYCQACGASEIGAYDNPRELSEQEEQTGWYKPGSPVSDKANTYNGKPVDHKTAKEFGNIYETPLEDTP</sequence>
<feature type="region of interest" description="Disordered" evidence="1">
    <location>
        <begin position="54"/>
        <end position="104"/>
    </location>
</feature>
<dbReference type="Proteomes" id="UP000254400">
    <property type="component" value="Unassembled WGS sequence"/>
</dbReference>
<dbReference type="AlphaFoldDB" id="A0A378XTR5"/>
<reference evidence="2 3" key="1">
    <citation type="submission" date="2018-06" db="EMBL/GenBank/DDBJ databases">
        <authorList>
            <consortium name="Pathogen Informatics"/>
            <person name="Doyle S."/>
        </authorList>
    </citation>
    <scope>NUCLEOTIDE SEQUENCE [LARGE SCALE GENOMIC DNA]</scope>
    <source>
        <strain evidence="2 3">NCTC10343</strain>
    </source>
</reference>
<dbReference type="RefSeq" id="WP_019686463.1">
    <property type="nucleotide sequence ID" value="NZ_CP036496.1"/>
</dbReference>
<evidence type="ECO:0000313" key="3">
    <source>
        <dbReference type="Proteomes" id="UP000254400"/>
    </source>
</evidence>
<accession>A0A378XTR5</accession>
<evidence type="ECO:0000313" key="2">
    <source>
        <dbReference type="EMBL" id="SUA67383.1"/>
    </source>
</evidence>
<proteinExistence type="predicted"/>